<dbReference type="PANTHER" id="PTHR42055:SF1">
    <property type="entry name" value="YALI0E03476P"/>
    <property type="match status" value="1"/>
</dbReference>
<evidence type="ECO:0000313" key="2">
    <source>
        <dbReference type="EMBL" id="KAG6015975.1"/>
    </source>
</evidence>
<dbReference type="OrthoDB" id="5312133at2759"/>
<protein>
    <submittedName>
        <fullName evidence="2">Uncharacterized protein</fullName>
    </submittedName>
</protein>
<reference evidence="2" key="1">
    <citation type="journal article" date="2020" name="bioRxiv">
        <title>Whole genome comparisons of ergot fungi reveals the divergence and evolution of species within the genus Claviceps are the result of varying mechanisms driving genome evolution and host range expansion.</title>
        <authorList>
            <person name="Wyka S.A."/>
            <person name="Mondo S.J."/>
            <person name="Liu M."/>
            <person name="Dettman J."/>
            <person name="Nalam V."/>
            <person name="Broders K.D."/>
        </authorList>
    </citation>
    <scope>NUCLEOTIDE SEQUENCE</scope>
    <source>
        <strain evidence="2">CCC 602</strain>
    </source>
</reference>
<gene>
    <name evidence="2" type="ORF">E4U43_004405</name>
</gene>
<proteinExistence type="predicted"/>
<comment type="caution">
    <text evidence="2">The sequence shown here is derived from an EMBL/GenBank/DDBJ whole genome shotgun (WGS) entry which is preliminary data.</text>
</comment>
<dbReference type="Proteomes" id="UP000748025">
    <property type="component" value="Unassembled WGS sequence"/>
</dbReference>
<dbReference type="EMBL" id="SRPW01000287">
    <property type="protein sequence ID" value="KAG6015975.1"/>
    <property type="molecule type" value="Genomic_DNA"/>
</dbReference>
<feature type="region of interest" description="Disordered" evidence="1">
    <location>
        <begin position="600"/>
        <end position="650"/>
    </location>
</feature>
<evidence type="ECO:0000313" key="3">
    <source>
        <dbReference type="Proteomes" id="UP000748025"/>
    </source>
</evidence>
<feature type="region of interest" description="Disordered" evidence="1">
    <location>
        <begin position="509"/>
        <end position="547"/>
    </location>
</feature>
<feature type="compositionally biased region" description="Basic residues" evidence="1">
    <location>
        <begin position="523"/>
        <end position="533"/>
    </location>
</feature>
<feature type="compositionally biased region" description="Basic and acidic residues" evidence="1">
    <location>
        <begin position="625"/>
        <end position="649"/>
    </location>
</feature>
<accession>A0A9P7NF04</accession>
<dbReference type="AlphaFoldDB" id="A0A9P7NF04"/>
<dbReference type="PANTHER" id="PTHR42055">
    <property type="entry name" value="YALI0E03476P"/>
    <property type="match status" value="1"/>
</dbReference>
<organism evidence="2 3">
    <name type="scientific">Claviceps pusilla</name>
    <dbReference type="NCBI Taxonomy" id="123648"/>
    <lineage>
        <taxon>Eukaryota</taxon>
        <taxon>Fungi</taxon>
        <taxon>Dikarya</taxon>
        <taxon>Ascomycota</taxon>
        <taxon>Pezizomycotina</taxon>
        <taxon>Sordariomycetes</taxon>
        <taxon>Hypocreomycetidae</taxon>
        <taxon>Hypocreales</taxon>
        <taxon>Clavicipitaceae</taxon>
        <taxon>Claviceps</taxon>
    </lineage>
</organism>
<sequence>MPRQYVLFGRLVPRFTARRLTLLLLGLSVFAITLISTLTSSVPSPPSLSAYDTKIAHHVAHLPHVGNPLSNSFLNPFRQKSHRPPHEEKDEHAGSSWLADLSWLKVPFSSTFTVDEDRALLPPLKPRQPIYCYYDATAKKTTQEKDAESDLLLTWRRAWWAQGFQPIILSASEAMNNPSYDIIQRLKVEAEFKEDLMRWLAWETMNGGILSRYTLLPTVPKEDPLLIYLRRGEYPHLTRWQSLDDALFTGQKDHVRSAIKALINVVPPKLQEAKSFIDTVPKEVFLVDKARTTLAAYTQATISKKYSKVSETLQKNKAEGLVSLNKLITAHLHVAWQNRFSDGIEVLKPFPEHMSTLVGNALQLARELATCSDSPMPGTCPPNMPKCTPCVAMSPMSVTTPARFHNASKVFTIGTVPHPWTRAVLTTLRPSFNVSWIIQECPRDAWTMAVSQDLLGTGVSSTVRLVRLKEAVAGDYATSHSLWIAAEKDMPTDMSWYFGFAIPKKGLEDGEATAPVPADRQPDKKKKEKKPHRDKGPVVTPEEKATEQPLIDEAKRVIALTKSTDETKLRASLEAWNMADTEIWKFVRAFQSRRHKEREQWEKTEAKYSGGSGTEKGRSAWNRWQDGKEVKKGETEEANKEASKGETKQAIKQAIKLATKGADSKDK</sequence>
<evidence type="ECO:0000256" key="1">
    <source>
        <dbReference type="SAM" id="MobiDB-lite"/>
    </source>
</evidence>
<keyword evidence="3" id="KW-1185">Reference proteome</keyword>
<name>A0A9P7NF04_9HYPO</name>